<dbReference type="Proteomes" id="UP000259030">
    <property type="component" value="Chromosome"/>
</dbReference>
<dbReference type="PANTHER" id="PTHR10578">
    <property type="entry name" value="S -2-HYDROXY-ACID OXIDASE-RELATED"/>
    <property type="match status" value="1"/>
</dbReference>
<evidence type="ECO:0000256" key="6">
    <source>
        <dbReference type="PIRSR" id="PIRSR000138-1"/>
    </source>
</evidence>
<dbReference type="FunFam" id="3.20.20.70:FF:000029">
    <property type="entry name" value="L-lactate dehydrogenase"/>
    <property type="match status" value="1"/>
</dbReference>
<accession>A0A221SWL7</accession>
<keyword evidence="10" id="KW-1185">Reference proteome</keyword>
<dbReference type="EMBL" id="CP021081">
    <property type="protein sequence ID" value="ASN81028.1"/>
    <property type="molecule type" value="Genomic_DNA"/>
</dbReference>
<proteinExistence type="inferred from homology"/>
<evidence type="ECO:0000256" key="7">
    <source>
        <dbReference type="PIRSR" id="PIRSR000138-2"/>
    </source>
</evidence>
<feature type="binding site" evidence="7">
    <location>
        <position position="138"/>
    </location>
    <ligand>
        <name>FMN</name>
        <dbReference type="ChEBI" id="CHEBI:58210"/>
    </ligand>
</feature>
<evidence type="ECO:0000313" key="10">
    <source>
        <dbReference type="Proteomes" id="UP000259030"/>
    </source>
</evidence>
<dbReference type="STRING" id="317577.GCA_000419625_02222"/>
<feature type="binding site" evidence="7">
    <location>
        <begin position="88"/>
        <end position="90"/>
    </location>
    <ligand>
        <name>FMN</name>
        <dbReference type="ChEBI" id="CHEBI:58210"/>
    </ligand>
</feature>
<feature type="binding site" evidence="7">
    <location>
        <position position="237"/>
    </location>
    <ligand>
        <name>FMN</name>
        <dbReference type="ChEBI" id="CHEBI:58210"/>
    </ligand>
</feature>
<dbReference type="PIRSF" id="PIRSF000138">
    <property type="entry name" value="Al-hdrx_acd_dh"/>
    <property type="match status" value="1"/>
</dbReference>
<comment type="similarity">
    <text evidence="5">Belongs to the FMN-dependent alpha-hydroxy acid dehydrogenase family.</text>
</comment>
<evidence type="ECO:0000256" key="4">
    <source>
        <dbReference type="ARBA" id="ARBA00023002"/>
    </source>
</evidence>
<feature type="binding site" evidence="7">
    <location>
        <position position="258"/>
    </location>
    <ligand>
        <name>FMN</name>
        <dbReference type="ChEBI" id="CHEBI:58210"/>
    </ligand>
</feature>
<dbReference type="InterPro" id="IPR013785">
    <property type="entry name" value="Aldolase_TIM"/>
</dbReference>
<feature type="binding site" evidence="7">
    <location>
        <position position="175"/>
    </location>
    <ligand>
        <name>glyoxylate</name>
        <dbReference type="ChEBI" id="CHEBI:36655"/>
    </ligand>
</feature>
<dbReference type="SUPFAM" id="SSF51395">
    <property type="entry name" value="FMN-linked oxidoreductases"/>
    <property type="match status" value="1"/>
</dbReference>
<dbReference type="GO" id="GO:0016614">
    <property type="term" value="F:oxidoreductase activity, acting on CH-OH group of donors"/>
    <property type="evidence" value="ECO:0007669"/>
    <property type="project" value="UniProtKB-ARBA"/>
</dbReference>
<name>A0A221SWL7_9DEIO</name>
<dbReference type="InterPro" id="IPR012133">
    <property type="entry name" value="Alpha-hydoxy_acid_DH_FMN"/>
</dbReference>
<keyword evidence="4" id="KW-0560">Oxidoreductase</keyword>
<evidence type="ECO:0000256" key="2">
    <source>
        <dbReference type="ARBA" id="ARBA00022630"/>
    </source>
</evidence>
<dbReference type="InterPro" id="IPR008259">
    <property type="entry name" value="FMN_hydac_DH_AS"/>
</dbReference>
<evidence type="ECO:0000259" key="8">
    <source>
        <dbReference type="PROSITE" id="PS51349"/>
    </source>
</evidence>
<feature type="binding site" evidence="7">
    <location>
        <position position="117"/>
    </location>
    <ligand>
        <name>FMN</name>
        <dbReference type="ChEBI" id="CHEBI:58210"/>
    </ligand>
</feature>
<dbReference type="Gene3D" id="3.20.20.70">
    <property type="entry name" value="Aldolase class I"/>
    <property type="match status" value="1"/>
</dbReference>
<evidence type="ECO:0000313" key="9">
    <source>
        <dbReference type="EMBL" id="ASN81028.1"/>
    </source>
</evidence>
<comment type="cofactor">
    <cofactor evidence="1">
        <name>FMN</name>
        <dbReference type="ChEBI" id="CHEBI:58210"/>
    </cofactor>
</comment>
<dbReference type="PROSITE" id="PS00557">
    <property type="entry name" value="FMN_HYDROXY_ACID_DH_1"/>
    <property type="match status" value="1"/>
</dbReference>
<keyword evidence="2 7" id="KW-0285">Flavoprotein</keyword>
<dbReference type="InterPro" id="IPR000262">
    <property type="entry name" value="FMN-dep_DH"/>
</dbReference>
<feature type="binding site" evidence="7">
    <location>
        <position position="166"/>
    </location>
    <ligand>
        <name>FMN</name>
        <dbReference type="ChEBI" id="CHEBI:58210"/>
    </ligand>
</feature>
<evidence type="ECO:0000256" key="5">
    <source>
        <dbReference type="ARBA" id="ARBA00024042"/>
    </source>
</evidence>
<dbReference type="RefSeq" id="WP_027461774.1">
    <property type="nucleotide sequence ID" value="NZ_CP021081.1"/>
</dbReference>
<sequence length="363" mass="39144">MSSPLPGPPDLNALLNLAEIEAAGRARMTLEAMTYYAGGANDEHTLRANRESFARLKLLPRVLVDVSEIDTRAAVLGQMLSFPVGIAPSAMHGLAHPDAELGTARAAAQAGSLMTLSTMSTSTIEDVAQAAAGRLWFQLYLYRDREVSREVVRRAAAAGARALVLTVDAPQLGRREGLKRHPLYLPDTLTLPNVGPRRPGTEHLTPIDHFNSLLDPSLSWQDLDWLRGVTDLPIVLKGIHSPADAERAAERGCHVWLSNHGGRQLDTAVTPLDVLPETRRRVGDRAEVYLDGGVTRGTDLVKALALGADAVFLGRAALWGLAAGGQAGVEHTLALLHDEFRLAMALCGVTRVTDLTPDLIWRE</sequence>
<organism evidence="9 10">
    <name type="scientific">Deinococcus ficus</name>
    <dbReference type="NCBI Taxonomy" id="317577"/>
    <lineage>
        <taxon>Bacteria</taxon>
        <taxon>Thermotogati</taxon>
        <taxon>Deinococcota</taxon>
        <taxon>Deinococci</taxon>
        <taxon>Deinococcales</taxon>
        <taxon>Deinococcaceae</taxon>
        <taxon>Deinococcus</taxon>
    </lineage>
</organism>
<reference evidence="9 10" key="1">
    <citation type="submission" date="2017-05" db="EMBL/GenBank/DDBJ databases">
        <title>The complete genome sequence of Deinococcus ficus isolated from the rhizosphere of the Ficus religiosa L. in Taiwan.</title>
        <authorList>
            <person name="Wu K.-M."/>
            <person name="Liao T.-L."/>
            <person name="Liu Y.-M."/>
            <person name="Young C.-C."/>
            <person name="Tsai S.-F."/>
        </authorList>
    </citation>
    <scope>NUCLEOTIDE SEQUENCE [LARGE SCALE GENOMIC DNA]</scope>
    <source>
        <strain evidence="9 10">CC-FR2-10</strain>
    </source>
</reference>
<dbReference type="PANTHER" id="PTHR10578:SF107">
    <property type="entry name" value="2-HYDROXYACID OXIDASE 1"/>
    <property type="match status" value="1"/>
</dbReference>
<dbReference type="KEGG" id="dfc:DFI_08470"/>
<dbReference type="InterPro" id="IPR037396">
    <property type="entry name" value="FMN_HAD"/>
</dbReference>
<evidence type="ECO:0000256" key="1">
    <source>
        <dbReference type="ARBA" id="ARBA00001917"/>
    </source>
</evidence>
<feature type="binding site" evidence="7">
    <location>
        <position position="263"/>
    </location>
    <ligand>
        <name>glyoxylate</name>
        <dbReference type="ChEBI" id="CHEBI:36655"/>
    </ligand>
</feature>
<dbReference type="PROSITE" id="PS51349">
    <property type="entry name" value="FMN_HYDROXY_ACID_DH_2"/>
    <property type="match status" value="1"/>
</dbReference>
<feature type="binding site" evidence="7">
    <location>
        <begin position="314"/>
        <end position="315"/>
    </location>
    <ligand>
        <name>FMN</name>
        <dbReference type="ChEBI" id="CHEBI:58210"/>
    </ligand>
</feature>
<dbReference type="GO" id="GO:0010181">
    <property type="term" value="F:FMN binding"/>
    <property type="evidence" value="ECO:0007669"/>
    <property type="project" value="InterPro"/>
</dbReference>
<feature type="domain" description="FMN hydroxy acid dehydrogenase" evidence="8">
    <location>
        <begin position="9"/>
        <end position="363"/>
    </location>
</feature>
<evidence type="ECO:0000256" key="3">
    <source>
        <dbReference type="ARBA" id="ARBA00022643"/>
    </source>
</evidence>
<keyword evidence="3 7" id="KW-0288">FMN</keyword>
<dbReference type="AlphaFoldDB" id="A0A221SWL7"/>
<feature type="binding site" evidence="7">
    <location>
        <position position="260"/>
    </location>
    <ligand>
        <name>glyoxylate</name>
        <dbReference type="ChEBI" id="CHEBI:36655"/>
    </ligand>
</feature>
<dbReference type="Pfam" id="PF01070">
    <property type="entry name" value="FMN_dh"/>
    <property type="match status" value="1"/>
</dbReference>
<feature type="active site" description="Proton acceptor" evidence="6">
    <location>
        <position position="260"/>
    </location>
</feature>
<gene>
    <name evidence="9" type="ORF">DFI_08470</name>
</gene>
<feature type="binding site" evidence="7">
    <location>
        <position position="140"/>
    </location>
    <ligand>
        <name>glyoxylate</name>
        <dbReference type="ChEBI" id="CHEBI:36655"/>
    </ligand>
</feature>
<dbReference type="CDD" id="cd02809">
    <property type="entry name" value="alpha_hydroxyacid_oxid_FMN"/>
    <property type="match status" value="1"/>
</dbReference>
<protein>
    <submittedName>
        <fullName evidence="9">Alpha-hydroxy-acid oxidizing enzyme</fullName>
    </submittedName>
</protein>
<feature type="binding site" evidence="7">
    <location>
        <position position="35"/>
    </location>
    <ligand>
        <name>glyoxylate</name>
        <dbReference type="ChEBI" id="CHEBI:36655"/>
    </ligand>
</feature>